<feature type="transmembrane region" description="Helical" evidence="2">
    <location>
        <begin position="6"/>
        <end position="26"/>
    </location>
</feature>
<protein>
    <recommendedName>
        <fullName evidence="4">Holin</fullName>
    </recommendedName>
</protein>
<sequence length="85" mass="9979">MELQINGAMVFNGVLSLAVFFIGLWFKRLESDLKEHKDDIARIKDTYQSKELARVQGGHVDEMMREIRNELRSINQKLDNKEDKK</sequence>
<evidence type="ECO:0000256" key="2">
    <source>
        <dbReference type="SAM" id="Phobius"/>
    </source>
</evidence>
<accession>A0A8S5L7X7</accession>
<evidence type="ECO:0000256" key="1">
    <source>
        <dbReference type="SAM" id="Coils"/>
    </source>
</evidence>
<keyword evidence="2" id="KW-1133">Transmembrane helix</keyword>
<evidence type="ECO:0000313" key="3">
    <source>
        <dbReference type="EMBL" id="DAD66015.1"/>
    </source>
</evidence>
<evidence type="ECO:0008006" key="4">
    <source>
        <dbReference type="Google" id="ProtNLM"/>
    </source>
</evidence>
<feature type="coiled-coil region" evidence="1">
    <location>
        <begin position="26"/>
        <end position="84"/>
    </location>
</feature>
<organism evidence="3">
    <name type="scientific">Myoviridae sp. ctKHS5</name>
    <dbReference type="NCBI Taxonomy" id="2823541"/>
    <lineage>
        <taxon>Viruses</taxon>
        <taxon>Duplodnaviria</taxon>
        <taxon>Heunggongvirae</taxon>
        <taxon>Uroviricota</taxon>
        <taxon>Caudoviricetes</taxon>
    </lineage>
</organism>
<keyword evidence="2" id="KW-0812">Transmembrane</keyword>
<name>A0A8S5L7X7_9CAUD</name>
<dbReference type="EMBL" id="BK014652">
    <property type="protein sequence ID" value="DAD66015.1"/>
    <property type="molecule type" value="Genomic_DNA"/>
</dbReference>
<keyword evidence="2" id="KW-0472">Membrane</keyword>
<reference evidence="3" key="1">
    <citation type="journal article" date="2021" name="Proc. Natl. Acad. Sci. U.S.A.">
        <title>A Catalog of Tens of Thousands of Viruses from Human Metagenomes Reveals Hidden Associations with Chronic Diseases.</title>
        <authorList>
            <person name="Tisza M.J."/>
            <person name="Buck C.B."/>
        </authorList>
    </citation>
    <scope>NUCLEOTIDE SEQUENCE</scope>
    <source>
        <strain evidence="3">CtKHS5</strain>
    </source>
</reference>
<keyword evidence="1" id="KW-0175">Coiled coil</keyword>
<proteinExistence type="predicted"/>